<accession>A0A8S5LF14</accession>
<reference evidence="1" key="1">
    <citation type="journal article" date="2021" name="Proc. Natl. Acad. Sci. U.S.A.">
        <title>A Catalog of Tens of Thousands of Viruses from Human Metagenomes Reveals Hidden Associations with Chronic Diseases.</title>
        <authorList>
            <person name="Tisza M.J."/>
            <person name="Buck C.B."/>
        </authorList>
    </citation>
    <scope>NUCLEOTIDE SEQUENCE</scope>
    <source>
        <strain evidence="1">CtJHU2</strain>
    </source>
</reference>
<name>A0A8S5LF14_9CAUD</name>
<protein>
    <submittedName>
        <fullName evidence="1">Uncharacterized protein</fullName>
    </submittedName>
</protein>
<dbReference type="EMBL" id="BK014702">
    <property type="protein sequence ID" value="DAD68457.1"/>
    <property type="molecule type" value="Genomic_DNA"/>
</dbReference>
<evidence type="ECO:0000313" key="1">
    <source>
        <dbReference type="EMBL" id="DAD68457.1"/>
    </source>
</evidence>
<sequence length="42" mass="4906">MAIIGHALHFSFDEIMEFYVDEYEDFLKIAMEILKAKPQSLA</sequence>
<organism evidence="1">
    <name type="scientific">Myoviridae sp. ctJHU2</name>
    <dbReference type="NCBI Taxonomy" id="2823540"/>
    <lineage>
        <taxon>Viruses</taxon>
        <taxon>Duplodnaviria</taxon>
        <taxon>Heunggongvirae</taxon>
        <taxon>Uroviricota</taxon>
        <taxon>Caudoviricetes</taxon>
    </lineage>
</organism>
<proteinExistence type="predicted"/>